<gene>
    <name evidence="2" type="ORF">COV24_00400</name>
</gene>
<dbReference type="Proteomes" id="UP000230214">
    <property type="component" value="Unassembled WGS sequence"/>
</dbReference>
<keyword evidence="1" id="KW-1133">Transmembrane helix</keyword>
<keyword evidence="1" id="KW-0472">Membrane</keyword>
<evidence type="ECO:0000313" key="2">
    <source>
        <dbReference type="EMBL" id="PIR43898.1"/>
    </source>
</evidence>
<evidence type="ECO:0000256" key="1">
    <source>
        <dbReference type="SAM" id="Phobius"/>
    </source>
</evidence>
<organism evidence="2 3">
    <name type="scientific">candidate division WWE3 bacterium CG10_big_fil_rev_8_21_14_0_10_32_10</name>
    <dbReference type="NCBI Taxonomy" id="1975090"/>
    <lineage>
        <taxon>Bacteria</taxon>
        <taxon>Katanobacteria</taxon>
    </lineage>
</organism>
<name>A0A2H0RBK6_UNCKA</name>
<accession>A0A2H0RBK6</accession>
<reference evidence="2 3" key="1">
    <citation type="submission" date="2017-09" db="EMBL/GenBank/DDBJ databases">
        <title>Depth-based differentiation of microbial function through sediment-hosted aquifers and enrichment of novel symbionts in the deep terrestrial subsurface.</title>
        <authorList>
            <person name="Probst A.J."/>
            <person name="Ladd B."/>
            <person name="Jarett J.K."/>
            <person name="Geller-Mcgrath D.E."/>
            <person name="Sieber C.M."/>
            <person name="Emerson J.B."/>
            <person name="Anantharaman K."/>
            <person name="Thomas B.C."/>
            <person name="Malmstrom R."/>
            <person name="Stieglmeier M."/>
            <person name="Klingl A."/>
            <person name="Woyke T."/>
            <person name="Ryan C.M."/>
            <person name="Banfield J.F."/>
        </authorList>
    </citation>
    <scope>NUCLEOTIDE SEQUENCE [LARGE SCALE GENOMIC DNA]</scope>
    <source>
        <strain evidence="2">CG10_big_fil_rev_8_21_14_0_10_32_10</strain>
    </source>
</reference>
<keyword evidence="1" id="KW-0812">Transmembrane</keyword>
<dbReference type="AlphaFoldDB" id="A0A2H0RBK6"/>
<protein>
    <submittedName>
        <fullName evidence="2">Uncharacterized protein</fullName>
    </submittedName>
</protein>
<feature type="transmembrane region" description="Helical" evidence="1">
    <location>
        <begin position="6"/>
        <end position="25"/>
    </location>
</feature>
<evidence type="ECO:0000313" key="3">
    <source>
        <dbReference type="Proteomes" id="UP000230214"/>
    </source>
</evidence>
<proteinExistence type="predicted"/>
<comment type="caution">
    <text evidence="2">The sequence shown here is derived from an EMBL/GenBank/DDBJ whole genome shotgun (WGS) entry which is preliminary data.</text>
</comment>
<sequence>MENLKLYIYALIGTSVLIIFVLFFYKWYTRPKLNEYCGDFNGGSCRVGKCDYITKYETGDVGYCRNTLLGF</sequence>
<dbReference type="EMBL" id="PCXU01000005">
    <property type="protein sequence ID" value="PIR43898.1"/>
    <property type="molecule type" value="Genomic_DNA"/>
</dbReference>